<accession>A0A2T8FEN8</accession>
<sequence length="248" mass="26386">MLERWAQLASDERSEAFLAALRERLQHQSQVPPLPSGWHSESAMLAADGFEYGGDFFVADMVGDALQMVLVDACGHGPSAVPDAVQFAGALGALVLALPPEDVMSAANTYLLRRGRPDGFTTAVQLSVRFSTGGYRICTAGHPPVMRWCATAAEWIVDNARGTALGVTECPAMLITEGVLAPGEALMFYTDGVVEARGTDIGDGILMLRDLAREAVADGFVGAPGRILTDLTRGEDDRAVLILRRDPA</sequence>
<dbReference type="Proteomes" id="UP000246018">
    <property type="component" value="Unassembled WGS sequence"/>
</dbReference>
<evidence type="ECO:0000256" key="1">
    <source>
        <dbReference type="ARBA" id="ARBA00022801"/>
    </source>
</evidence>
<dbReference type="PANTHER" id="PTHR43156">
    <property type="entry name" value="STAGE II SPORULATION PROTEIN E-RELATED"/>
    <property type="match status" value="1"/>
</dbReference>
<dbReference type="InterPro" id="IPR052016">
    <property type="entry name" value="Bact_Sigma-Reg"/>
</dbReference>
<name>A0A2T8FEN8_9ACTN</name>
<organism evidence="3 4">
    <name type="scientific">Nocardioides gansuensis</name>
    <dbReference type="NCBI Taxonomy" id="2138300"/>
    <lineage>
        <taxon>Bacteria</taxon>
        <taxon>Bacillati</taxon>
        <taxon>Actinomycetota</taxon>
        <taxon>Actinomycetes</taxon>
        <taxon>Propionibacteriales</taxon>
        <taxon>Nocardioidaceae</taxon>
        <taxon>Nocardioides</taxon>
    </lineage>
</organism>
<keyword evidence="1" id="KW-0378">Hydrolase</keyword>
<dbReference type="SMART" id="SM00331">
    <property type="entry name" value="PP2C_SIG"/>
    <property type="match status" value="1"/>
</dbReference>
<dbReference type="AlphaFoldDB" id="A0A2T8FEN8"/>
<dbReference type="EMBL" id="QDGZ01000001">
    <property type="protein sequence ID" value="PVG84174.1"/>
    <property type="molecule type" value="Genomic_DNA"/>
</dbReference>
<dbReference type="Gene3D" id="3.60.40.10">
    <property type="entry name" value="PPM-type phosphatase domain"/>
    <property type="match status" value="1"/>
</dbReference>
<dbReference type="InterPro" id="IPR036457">
    <property type="entry name" value="PPM-type-like_dom_sf"/>
</dbReference>
<dbReference type="PANTHER" id="PTHR43156:SF2">
    <property type="entry name" value="STAGE II SPORULATION PROTEIN E"/>
    <property type="match status" value="1"/>
</dbReference>
<dbReference type="GO" id="GO:0016791">
    <property type="term" value="F:phosphatase activity"/>
    <property type="evidence" value="ECO:0007669"/>
    <property type="project" value="TreeGrafter"/>
</dbReference>
<evidence type="ECO:0000259" key="2">
    <source>
        <dbReference type="SMART" id="SM00331"/>
    </source>
</evidence>
<evidence type="ECO:0000313" key="4">
    <source>
        <dbReference type="Proteomes" id="UP000246018"/>
    </source>
</evidence>
<dbReference type="Pfam" id="PF07228">
    <property type="entry name" value="SpoIIE"/>
    <property type="match status" value="1"/>
</dbReference>
<reference evidence="3 4" key="1">
    <citation type="submission" date="2018-04" db="EMBL/GenBank/DDBJ databases">
        <title>Genome of Nocardioides gansuensis WSJ-1.</title>
        <authorList>
            <person name="Wu S."/>
            <person name="Wang G."/>
        </authorList>
    </citation>
    <scope>NUCLEOTIDE SEQUENCE [LARGE SCALE GENOMIC DNA]</scope>
    <source>
        <strain evidence="3 4">WSJ-1</strain>
    </source>
</reference>
<dbReference type="InterPro" id="IPR001932">
    <property type="entry name" value="PPM-type_phosphatase-like_dom"/>
</dbReference>
<proteinExistence type="predicted"/>
<protein>
    <recommendedName>
        <fullName evidence="2">PPM-type phosphatase domain-containing protein</fullName>
    </recommendedName>
</protein>
<keyword evidence="4" id="KW-1185">Reference proteome</keyword>
<feature type="domain" description="PPM-type phosphatase" evidence="2">
    <location>
        <begin position="34"/>
        <end position="245"/>
    </location>
</feature>
<dbReference type="SUPFAM" id="SSF81606">
    <property type="entry name" value="PP2C-like"/>
    <property type="match status" value="1"/>
</dbReference>
<evidence type="ECO:0000313" key="3">
    <source>
        <dbReference type="EMBL" id="PVG84174.1"/>
    </source>
</evidence>
<comment type="caution">
    <text evidence="3">The sequence shown here is derived from an EMBL/GenBank/DDBJ whole genome shotgun (WGS) entry which is preliminary data.</text>
</comment>
<gene>
    <name evidence="3" type="ORF">DDE18_00580</name>
</gene>